<protein>
    <submittedName>
        <fullName evidence="1">Uncharacterized protein</fullName>
    </submittedName>
</protein>
<organism evidence="1 2">
    <name type="scientific">Trametes sanguinea</name>
    <dbReference type="NCBI Taxonomy" id="158606"/>
    <lineage>
        <taxon>Eukaryota</taxon>
        <taxon>Fungi</taxon>
        <taxon>Dikarya</taxon>
        <taxon>Basidiomycota</taxon>
        <taxon>Agaricomycotina</taxon>
        <taxon>Agaricomycetes</taxon>
        <taxon>Polyporales</taxon>
        <taxon>Polyporaceae</taxon>
        <taxon>Trametes</taxon>
    </lineage>
</organism>
<reference evidence="1" key="1">
    <citation type="submission" date="2022-08" db="EMBL/GenBank/DDBJ databases">
        <title>Genome Sequence of Pycnoporus sanguineus.</title>
        <authorList>
            <person name="Buettner E."/>
        </authorList>
    </citation>
    <scope>NUCLEOTIDE SEQUENCE</scope>
    <source>
        <strain evidence="1">CG-C14</strain>
    </source>
</reference>
<sequence length="250" mass="27400">MEGRGACLAREHPVLEEEVGGGTVFDSIRQPASEDPYKRFLRGEDVSDDEDEEFHPDGFEDGLDSMPTPSSLSEDEDDDGDETGVVEVEEFTEQAQLFADLSTSATQMASAPLLLAHMTDTSPSPLTRRGYRRLVSGSRRAPRIGAFWTSPDGGGRCGGHFRDIYEYTPASHHDSSRVRYAAINDSLLDYGCLQDGARFPCTCLHRRTVACAPLASAVGDVGATLLRVLNRYEKPDALLNIPLERGIYNL</sequence>
<dbReference type="Proteomes" id="UP001144978">
    <property type="component" value="Unassembled WGS sequence"/>
</dbReference>
<dbReference type="EMBL" id="JANSHE010005075">
    <property type="protein sequence ID" value="KAJ2972840.1"/>
    <property type="molecule type" value="Genomic_DNA"/>
</dbReference>
<name>A0ACC1N0N2_9APHY</name>
<comment type="caution">
    <text evidence="1">The sequence shown here is derived from an EMBL/GenBank/DDBJ whole genome shotgun (WGS) entry which is preliminary data.</text>
</comment>
<evidence type="ECO:0000313" key="2">
    <source>
        <dbReference type="Proteomes" id="UP001144978"/>
    </source>
</evidence>
<keyword evidence="2" id="KW-1185">Reference proteome</keyword>
<gene>
    <name evidence="1" type="ORF">NUW54_g12181</name>
</gene>
<evidence type="ECO:0000313" key="1">
    <source>
        <dbReference type="EMBL" id="KAJ2972840.1"/>
    </source>
</evidence>
<accession>A0ACC1N0N2</accession>
<proteinExistence type="predicted"/>